<dbReference type="EMBL" id="HBFB01035453">
    <property type="protein sequence ID" value="CAD8695724.1"/>
    <property type="molecule type" value="Transcribed_RNA"/>
</dbReference>
<keyword evidence="2 4" id="KW-0689">Ribosomal protein</keyword>
<protein>
    <recommendedName>
        <fullName evidence="7">Ribosomal protein S13</fullName>
    </recommendedName>
</protein>
<dbReference type="PANTHER" id="PTHR10871">
    <property type="entry name" value="30S RIBOSOMAL PROTEIN S13/40S RIBOSOMAL PROTEIN S18"/>
    <property type="match status" value="1"/>
</dbReference>
<evidence type="ECO:0008006" key="7">
    <source>
        <dbReference type="Google" id="ProtNLM"/>
    </source>
</evidence>
<dbReference type="SUPFAM" id="SSF46946">
    <property type="entry name" value="S13-like H2TH domain"/>
    <property type="match status" value="1"/>
</dbReference>
<dbReference type="PANTHER" id="PTHR10871:SF1">
    <property type="entry name" value="SMALL RIBOSOMAL SUBUNIT PROTEIN US13M"/>
    <property type="match status" value="1"/>
</dbReference>
<dbReference type="InterPro" id="IPR010979">
    <property type="entry name" value="Ribosomal_uS13-like_H2TH"/>
</dbReference>
<dbReference type="AlphaFoldDB" id="A0A7S0X159"/>
<dbReference type="PROSITE" id="PS50159">
    <property type="entry name" value="RIBOSOMAL_S13_2"/>
    <property type="match status" value="1"/>
</dbReference>
<evidence type="ECO:0000256" key="5">
    <source>
        <dbReference type="SAM" id="MobiDB-lite"/>
    </source>
</evidence>
<feature type="region of interest" description="Disordered" evidence="5">
    <location>
        <begin position="92"/>
        <end position="122"/>
    </location>
</feature>
<reference evidence="6" key="1">
    <citation type="submission" date="2021-01" db="EMBL/GenBank/DDBJ databases">
        <authorList>
            <person name="Corre E."/>
            <person name="Pelletier E."/>
            <person name="Niang G."/>
            <person name="Scheremetjew M."/>
            <person name="Finn R."/>
            <person name="Kale V."/>
            <person name="Holt S."/>
            <person name="Cochrane G."/>
            <person name="Meng A."/>
            <person name="Brown T."/>
            <person name="Cohen L."/>
        </authorList>
    </citation>
    <scope>NUCLEOTIDE SEQUENCE</scope>
    <source>
        <strain evidence="6">SAG 11-49</strain>
    </source>
</reference>
<accession>A0A7S0X159</accession>
<dbReference type="Pfam" id="PF00416">
    <property type="entry name" value="Ribosomal_S13"/>
    <property type="match status" value="1"/>
</dbReference>
<name>A0A7S0X159_9CHLO</name>
<evidence type="ECO:0000313" key="6">
    <source>
        <dbReference type="EMBL" id="CAD8695724.1"/>
    </source>
</evidence>
<evidence type="ECO:0000256" key="3">
    <source>
        <dbReference type="ARBA" id="ARBA00023274"/>
    </source>
</evidence>
<comment type="similarity">
    <text evidence="1 4">Belongs to the universal ribosomal protein uS13 family.</text>
</comment>
<gene>
    <name evidence="6" type="ORF">CLEI1391_LOCUS19910</name>
</gene>
<dbReference type="GO" id="GO:0006412">
    <property type="term" value="P:translation"/>
    <property type="evidence" value="ECO:0007669"/>
    <property type="project" value="InterPro"/>
</dbReference>
<dbReference type="GO" id="GO:0003735">
    <property type="term" value="F:structural constituent of ribosome"/>
    <property type="evidence" value="ECO:0007669"/>
    <property type="project" value="InterPro"/>
</dbReference>
<dbReference type="GO" id="GO:0003723">
    <property type="term" value="F:RNA binding"/>
    <property type="evidence" value="ECO:0007669"/>
    <property type="project" value="InterPro"/>
</dbReference>
<dbReference type="GO" id="GO:0005739">
    <property type="term" value="C:mitochondrion"/>
    <property type="evidence" value="ECO:0007669"/>
    <property type="project" value="TreeGrafter"/>
</dbReference>
<dbReference type="GO" id="GO:0015935">
    <property type="term" value="C:small ribosomal subunit"/>
    <property type="evidence" value="ECO:0007669"/>
    <property type="project" value="TreeGrafter"/>
</dbReference>
<dbReference type="PIRSF" id="PIRSF002134">
    <property type="entry name" value="Ribosomal_S13"/>
    <property type="match status" value="1"/>
</dbReference>
<evidence type="ECO:0000256" key="2">
    <source>
        <dbReference type="ARBA" id="ARBA00022980"/>
    </source>
</evidence>
<keyword evidence="3 4" id="KW-0687">Ribonucleoprotein</keyword>
<evidence type="ECO:0000256" key="1">
    <source>
        <dbReference type="ARBA" id="ARBA00008080"/>
    </source>
</evidence>
<organism evidence="6">
    <name type="scientific">Chlamydomonas leiostraca</name>
    <dbReference type="NCBI Taxonomy" id="1034604"/>
    <lineage>
        <taxon>Eukaryota</taxon>
        <taxon>Viridiplantae</taxon>
        <taxon>Chlorophyta</taxon>
        <taxon>core chlorophytes</taxon>
        <taxon>Chlorophyceae</taxon>
        <taxon>CS clade</taxon>
        <taxon>Chlamydomonadales</taxon>
        <taxon>Chlamydomonadaceae</taxon>
        <taxon>Chlamydomonas</taxon>
    </lineage>
</organism>
<dbReference type="Gene3D" id="4.10.910.10">
    <property type="entry name" value="30s ribosomal protein s13, domain 2"/>
    <property type="match status" value="1"/>
</dbReference>
<dbReference type="InterPro" id="IPR001892">
    <property type="entry name" value="Ribosomal_uS13"/>
</dbReference>
<proteinExistence type="inferred from homology"/>
<dbReference type="Gene3D" id="1.10.8.50">
    <property type="match status" value="1"/>
</dbReference>
<evidence type="ECO:0000256" key="4">
    <source>
        <dbReference type="RuleBase" id="RU003830"/>
    </source>
</evidence>
<sequence>MVQIARTTLNPNKAFYVALQKVFGIGRTNSVEIAEACGISKELKVKDVKEPYIEKVVQYIQDNHLVGDQLKRQIRENILSLIEIKSYRGSRHEGGLSISGGTHSNSRTAKKLRHHVMYDTSK</sequence>
<dbReference type="InterPro" id="IPR027437">
    <property type="entry name" value="Rbsml_uS13_C"/>
</dbReference>